<dbReference type="AlphaFoldDB" id="A0A075HX09"/>
<dbReference type="SUPFAM" id="SSF48452">
    <property type="entry name" value="TPR-like"/>
    <property type="match status" value="1"/>
</dbReference>
<protein>
    <submittedName>
        <fullName evidence="3">Uncharacterized protein</fullName>
    </submittedName>
</protein>
<evidence type="ECO:0000313" key="3">
    <source>
        <dbReference type="EMBL" id="AIF20105.1"/>
    </source>
</evidence>
<feature type="compositionally biased region" description="Acidic residues" evidence="2">
    <location>
        <begin position="280"/>
        <end position="289"/>
    </location>
</feature>
<evidence type="ECO:0000256" key="1">
    <source>
        <dbReference type="PROSITE-ProRule" id="PRU00339"/>
    </source>
</evidence>
<feature type="region of interest" description="Disordered" evidence="2">
    <location>
        <begin position="1"/>
        <end position="39"/>
    </location>
</feature>
<accession>A0A075HX09</accession>
<dbReference type="InterPro" id="IPR011990">
    <property type="entry name" value="TPR-like_helical_dom_sf"/>
</dbReference>
<dbReference type="SMART" id="SM00028">
    <property type="entry name" value="TPR"/>
    <property type="match status" value="1"/>
</dbReference>
<feature type="region of interest" description="Disordered" evidence="2">
    <location>
        <begin position="274"/>
        <end position="294"/>
    </location>
</feature>
<name>A0A075HX09_9EURY</name>
<dbReference type="InterPro" id="IPR019734">
    <property type="entry name" value="TPR_rpt"/>
</dbReference>
<sequence>MDRTIRSCEGQMTEKTDDVSAQLQHPRRSLGNRHRSQSEKFLSLAGADPQNLDWAEQSARQAVLHDFTNPLNWRTLVRVKLKLGDESGIRAVLNELFTVLGRDAEALSQLDGISMVQSGPAILEASLAADPLDADEWWASTSVSEEEFDGFVERFGKLDLTDPRANVLFSRRLERVRDSGREEAYLELSRIILAQRPSNHEAWTELGRMHERRGEFDQAWMCYDQAQTHFPEIEVRDRFKDRMESKMDELQSRPWKEPGVSNRIDFLRRMQSLAMPDSAEGPDEEEVEEESVKDPLEQIRLLHADGRLSEAFFLARRMAAEGVEGAFKLAEAIKEELT</sequence>
<dbReference type="PROSITE" id="PS50005">
    <property type="entry name" value="TPR"/>
    <property type="match status" value="1"/>
</dbReference>
<keyword evidence="1" id="KW-0802">TPR repeat</keyword>
<organism evidence="3">
    <name type="scientific">uncultured marine group II/III euryarchaeote KM3_88_D11</name>
    <dbReference type="NCBI Taxonomy" id="1456535"/>
    <lineage>
        <taxon>Archaea</taxon>
        <taxon>Methanobacteriati</taxon>
        <taxon>Methanobacteriota</taxon>
        <taxon>environmental samples</taxon>
    </lineage>
</organism>
<feature type="compositionally biased region" description="Basic and acidic residues" evidence="2">
    <location>
        <begin position="1"/>
        <end position="18"/>
    </location>
</feature>
<feature type="repeat" description="TPR" evidence="1">
    <location>
        <begin position="200"/>
        <end position="233"/>
    </location>
</feature>
<reference evidence="3" key="1">
    <citation type="journal article" date="2014" name="Genome Biol. Evol.">
        <title>Pangenome evidence for extensive interdomain horizontal transfer affecting lineage core and shell genes in uncultured planktonic thaumarchaeota and euryarchaeota.</title>
        <authorList>
            <person name="Deschamps P."/>
            <person name="Zivanovic Y."/>
            <person name="Moreira D."/>
            <person name="Rodriguez-Valera F."/>
            <person name="Lopez-Garcia P."/>
        </authorList>
    </citation>
    <scope>NUCLEOTIDE SEQUENCE</scope>
</reference>
<dbReference type="EMBL" id="KF901155">
    <property type="protein sequence ID" value="AIF20105.1"/>
    <property type="molecule type" value="Genomic_DNA"/>
</dbReference>
<proteinExistence type="predicted"/>
<dbReference type="Gene3D" id="1.25.40.10">
    <property type="entry name" value="Tetratricopeptide repeat domain"/>
    <property type="match status" value="1"/>
</dbReference>
<evidence type="ECO:0000256" key="2">
    <source>
        <dbReference type="SAM" id="MobiDB-lite"/>
    </source>
</evidence>
<feature type="compositionally biased region" description="Basic residues" evidence="2">
    <location>
        <begin position="25"/>
        <end position="35"/>
    </location>
</feature>